<accession>A0A5M9N0R7</accession>
<comment type="subcellular location">
    <subcellularLocation>
        <location evidence="1">Nucleus</location>
    </subcellularLocation>
</comment>
<evidence type="ECO:0000256" key="5">
    <source>
        <dbReference type="ARBA" id="ARBA00023163"/>
    </source>
</evidence>
<organism evidence="8 9">
    <name type="scientific">Aspergillus tanneri</name>
    <dbReference type="NCBI Taxonomy" id="1220188"/>
    <lineage>
        <taxon>Eukaryota</taxon>
        <taxon>Fungi</taxon>
        <taxon>Dikarya</taxon>
        <taxon>Ascomycota</taxon>
        <taxon>Pezizomycotina</taxon>
        <taxon>Eurotiomycetes</taxon>
        <taxon>Eurotiomycetidae</taxon>
        <taxon>Eurotiales</taxon>
        <taxon>Aspergillaceae</taxon>
        <taxon>Aspergillus</taxon>
        <taxon>Aspergillus subgen. Circumdati</taxon>
    </lineage>
</organism>
<dbReference type="SMART" id="SM00906">
    <property type="entry name" value="Fungal_trans"/>
    <property type="match status" value="1"/>
</dbReference>
<evidence type="ECO:0000256" key="3">
    <source>
        <dbReference type="ARBA" id="ARBA00023015"/>
    </source>
</evidence>
<comment type="caution">
    <text evidence="8">The sequence shown here is derived from an EMBL/GenBank/DDBJ whole genome shotgun (WGS) entry which is preliminary data.</text>
</comment>
<dbReference type="AlphaFoldDB" id="A0A5M9N0R7"/>
<protein>
    <recommendedName>
        <fullName evidence="7">Xylanolytic transcriptional activator regulatory domain-containing protein</fullName>
    </recommendedName>
</protein>
<dbReference type="GO" id="GO:0006351">
    <property type="term" value="P:DNA-templated transcription"/>
    <property type="evidence" value="ECO:0007669"/>
    <property type="project" value="InterPro"/>
</dbReference>
<keyword evidence="2" id="KW-0479">Metal-binding</keyword>
<feature type="domain" description="Xylanolytic transcriptional activator regulatory" evidence="7">
    <location>
        <begin position="149"/>
        <end position="226"/>
    </location>
</feature>
<dbReference type="GO" id="GO:0003677">
    <property type="term" value="F:DNA binding"/>
    <property type="evidence" value="ECO:0007669"/>
    <property type="project" value="UniProtKB-KW"/>
</dbReference>
<keyword evidence="5" id="KW-0804">Transcription</keyword>
<evidence type="ECO:0000256" key="4">
    <source>
        <dbReference type="ARBA" id="ARBA00023125"/>
    </source>
</evidence>
<keyword evidence="6" id="KW-0539">Nucleus</keyword>
<evidence type="ECO:0000259" key="7">
    <source>
        <dbReference type="SMART" id="SM00906"/>
    </source>
</evidence>
<dbReference type="Pfam" id="PF04082">
    <property type="entry name" value="Fungal_trans"/>
    <property type="match status" value="1"/>
</dbReference>
<dbReference type="GO" id="GO:0000981">
    <property type="term" value="F:DNA-binding transcription factor activity, RNA polymerase II-specific"/>
    <property type="evidence" value="ECO:0007669"/>
    <property type="project" value="InterPro"/>
</dbReference>
<dbReference type="OrthoDB" id="3037908at2759"/>
<dbReference type="GO" id="GO:0005634">
    <property type="term" value="C:nucleus"/>
    <property type="evidence" value="ECO:0007669"/>
    <property type="project" value="UniProtKB-SubCell"/>
</dbReference>
<dbReference type="CDD" id="cd12148">
    <property type="entry name" value="fungal_TF_MHR"/>
    <property type="match status" value="1"/>
</dbReference>
<dbReference type="VEuPathDB" id="FungiDB:EYZ11_006378"/>
<dbReference type="GeneID" id="54324533"/>
<evidence type="ECO:0000313" key="9">
    <source>
        <dbReference type="Proteomes" id="UP000324241"/>
    </source>
</evidence>
<dbReference type="PANTHER" id="PTHR47338:SF3">
    <property type="entry name" value="C6 FINGER DOMAIN TRANSCRIPTION FACTOR DBAA-RELATED"/>
    <property type="match status" value="1"/>
</dbReference>
<sequence>MPPPLDSLPPMIPNENAETAQAHAGMDSLGLLSPSLEDIITDLMHADLDQLYLDRIHRLVPILNRQRYFSWTRSPAKTDEQICLQYTMWTLVVSQSTQLQHLREAFYQHTCSLLDKLTAQDTIALQIEYAQACILIVYYDLMKENFRRGWISAGRCIRVVQLMRLFEVDRPQGKSDHQDWIEHEEKRRAFWIAYSLDIFISLRGEWPLSLSGYTAFVRLPAPEKNFDNNQYVEMPFLGTVLSNTTPCVLSPFAESIIFATLIRRISAPIWEPREEDSPSDAPSPLSGNKESLSNTLRIRLKALTFKYQDAHLPFSDDPMEIFALMIAQSSALHLYGSRKSFGKTPDNGQNSTLALQYEAQMASQEISNLSISIFHLSPFKIHPFTPMVLAKCIEFYKSNQDLDELTYPAVQQMCDLLKDISKVNNIALGYL</sequence>
<keyword evidence="3" id="KW-0805">Transcription regulation</keyword>
<keyword evidence="4" id="KW-0238">DNA-binding</keyword>
<evidence type="ECO:0000256" key="6">
    <source>
        <dbReference type="ARBA" id="ARBA00023242"/>
    </source>
</evidence>
<dbReference type="PANTHER" id="PTHR47338">
    <property type="entry name" value="ZN(II)2CYS6 TRANSCRIPTION FACTOR (EUROFUNG)-RELATED"/>
    <property type="match status" value="1"/>
</dbReference>
<dbReference type="GO" id="GO:0008270">
    <property type="term" value="F:zinc ion binding"/>
    <property type="evidence" value="ECO:0007669"/>
    <property type="project" value="InterPro"/>
</dbReference>
<evidence type="ECO:0000256" key="2">
    <source>
        <dbReference type="ARBA" id="ARBA00022723"/>
    </source>
</evidence>
<gene>
    <name evidence="8" type="ORF">ATNIH1004_001831</name>
</gene>
<dbReference type="InterPro" id="IPR007219">
    <property type="entry name" value="XnlR_reg_dom"/>
</dbReference>
<reference evidence="8 9" key="1">
    <citation type="submission" date="2019-08" db="EMBL/GenBank/DDBJ databases">
        <title>The genome sequence of a newly discovered highly antifungal drug resistant Aspergillus species, Aspergillus tanneri NIH 1004.</title>
        <authorList>
            <person name="Mounaud S."/>
            <person name="Singh I."/>
            <person name="Joardar V."/>
            <person name="Pakala S."/>
            <person name="Pakala S."/>
            <person name="Venepally P."/>
            <person name="Chung J.K."/>
            <person name="Losada L."/>
            <person name="Nierman W.C."/>
        </authorList>
    </citation>
    <scope>NUCLEOTIDE SEQUENCE [LARGE SCALE GENOMIC DNA]</scope>
    <source>
        <strain evidence="8 9">NIH1004</strain>
    </source>
</reference>
<name>A0A5M9N0R7_9EURO</name>
<evidence type="ECO:0000313" key="8">
    <source>
        <dbReference type="EMBL" id="KAA8652922.1"/>
    </source>
</evidence>
<proteinExistence type="predicted"/>
<evidence type="ECO:0000256" key="1">
    <source>
        <dbReference type="ARBA" id="ARBA00004123"/>
    </source>
</evidence>
<dbReference type="InterPro" id="IPR050815">
    <property type="entry name" value="TF_fung"/>
</dbReference>
<dbReference type="Proteomes" id="UP000324241">
    <property type="component" value="Unassembled WGS sequence"/>
</dbReference>
<dbReference type="RefSeq" id="XP_033432283.1">
    <property type="nucleotide sequence ID" value="XM_033566526.1"/>
</dbReference>
<dbReference type="EMBL" id="QUQM01000002">
    <property type="protein sequence ID" value="KAA8652922.1"/>
    <property type="molecule type" value="Genomic_DNA"/>
</dbReference>